<sequence length="64" mass="7327">MTLEFLKIENDKAQKDWRGRVEKADAEAAEKLKKRRQQGVIVPPGKPLNLHRPRPDAPLVEGEK</sequence>
<evidence type="ECO:0000313" key="3">
    <source>
        <dbReference type="Proteomes" id="UP000034778"/>
    </source>
</evidence>
<reference evidence="2 3" key="1">
    <citation type="journal article" date="2015" name="Nature">
        <title>rRNA introns, odd ribosomes, and small enigmatic genomes across a large radiation of phyla.</title>
        <authorList>
            <person name="Brown C.T."/>
            <person name="Hug L.A."/>
            <person name="Thomas B.C."/>
            <person name="Sharon I."/>
            <person name="Castelle C.J."/>
            <person name="Singh A."/>
            <person name="Wilkins M.J."/>
            <person name="Williams K.H."/>
            <person name="Banfield J.F."/>
        </authorList>
    </citation>
    <scope>NUCLEOTIDE SEQUENCE [LARGE SCALE GENOMIC DNA]</scope>
</reference>
<name>A0A0G0A1T6_9BACT</name>
<comment type="caution">
    <text evidence="2">The sequence shown here is derived from an EMBL/GenBank/DDBJ whole genome shotgun (WGS) entry which is preliminary data.</text>
</comment>
<evidence type="ECO:0000256" key="1">
    <source>
        <dbReference type="SAM" id="MobiDB-lite"/>
    </source>
</evidence>
<accession>A0A0G0A1T6</accession>
<dbReference type="STRING" id="1618566.UR35_C0003G0038"/>
<gene>
    <name evidence="2" type="ORF">UR35_C0003G0038</name>
</gene>
<dbReference type="Proteomes" id="UP000034778">
    <property type="component" value="Unassembled WGS sequence"/>
</dbReference>
<feature type="region of interest" description="Disordered" evidence="1">
    <location>
        <begin position="28"/>
        <end position="64"/>
    </location>
</feature>
<organism evidence="2 3">
    <name type="scientific">Candidatus Woesebacteria bacterium GW2011_GWB1_33_22</name>
    <dbReference type="NCBI Taxonomy" id="1618566"/>
    <lineage>
        <taxon>Bacteria</taxon>
        <taxon>Candidatus Woeseibacteriota</taxon>
    </lineage>
</organism>
<proteinExistence type="predicted"/>
<protein>
    <submittedName>
        <fullName evidence="2">Uncharacterized protein</fullName>
    </submittedName>
</protein>
<dbReference type="AlphaFoldDB" id="A0A0G0A1T6"/>
<evidence type="ECO:0000313" key="2">
    <source>
        <dbReference type="EMBL" id="KKP45096.1"/>
    </source>
</evidence>
<dbReference type="EMBL" id="LBOW01000003">
    <property type="protein sequence ID" value="KKP45096.1"/>
    <property type="molecule type" value="Genomic_DNA"/>
</dbReference>